<dbReference type="STRING" id="336963.C4JLY1"/>
<dbReference type="GO" id="GO:0005640">
    <property type="term" value="C:nuclear outer membrane"/>
    <property type="evidence" value="ECO:0007669"/>
    <property type="project" value="TreeGrafter"/>
</dbReference>
<dbReference type="KEGG" id="ure:UREG_03839"/>
<dbReference type="InParanoid" id="C4JLY1"/>
<evidence type="ECO:0000313" key="3">
    <source>
        <dbReference type="EMBL" id="EEP78993.1"/>
    </source>
</evidence>
<dbReference type="OrthoDB" id="429932at2759"/>
<reference evidence="4" key="1">
    <citation type="journal article" date="2009" name="Genome Res.">
        <title>Comparative genomic analyses of the human fungal pathogens Coccidioides and their relatives.</title>
        <authorList>
            <person name="Sharpton T.J."/>
            <person name="Stajich J.E."/>
            <person name="Rounsley S.D."/>
            <person name="Gardner M.J."/>
            <person name="Wortman J.R."/>
            <person name="Jordar V.S."/>
            <person name="Maiti R."/>
            <person name="Kodira C.D."/>
            <person name="Neafsey D.E."/>
            <person name="Zeng Q."/>
            <person name="Hung C.-Y."/>
            <person name="McMahan C."/>
            <person name="Muszewska A."/>
            <person name="Grynberg M."/>
            <person name="Mandel M.A."/>
            <person name="Kellner E.M."/>
            <person name="Barker B.M."/>
            <person name="Galgiani J.N."/>
            <person name="Orbach M.J."/>
            <person name="Kirkland T.N."/>
            <person name="Cole G.T."/>
            <person name="Henn M.R."/>
            <person name="Birren B.W."/>
            <person name="Taylor J.W."/>
        </authorList>
    </citation>
    <scope>NUCLEOTIDE SEQUENCE [LARGE SCALE GENOMIC DNA]</scope>
    <source>
        <strain evidence="4">UAMH 1704</strain>
    </source>
</reference>
<feature type="compositionally biased region" description="Low complexity" evidence="1">
    <location>
        <begin position="234"/>
        <end position="260"/>
    </location>
</feature>
<keyword evidence="4" id="KW-1185">Reference proteome</keyword>
<dbReference type="AlphaFoldDB" id="C4JLY1"/>
<evidence type="ECO:0000313" key="4">
    <source>
        <dbReference type="Proteomes" id="UP000002058"/>
    </source>
</evidence>
<dbReference type="HOGENOM" id="CLU_044363_0_0_1"/>
<dbReference type="InterPro" id="IPR012578">
    <property type="entry name" value="Nucl_pore_cmplx"/>
</dbReference>
<feature type="region of interest" description="Disordered" evidence="1">
    <location>
        <begin position="149"/>
        <end position="265"/>
    </location>
</feature>
<evidence type="ECO:0008006" key="5">
    <source>
        <dbReference type="Google" id="ProtNLM"/>
    </source>
</evidence>
<dbReference type="GO" id="GO:0030474">
    <property type="term" value="P:spindle pole body duplication"/>
    <property type="evidence" value="ECO:0007669"/>
    <property type="project" value="TreeGrafter"/>
</dbReference>
<feature type="compositionally biased region" description="Polar residues" evidence="1">
    <location>
        <begin position="149"/>
        <end position="168"/>
    </location>
</feature>
<dbReference type="GO" id="GO:0070762">
    <property type="term" value="C:nuclear pore transmembrane ring"/>
    <property type="evidence" value="ECO:0007669"/>
    <property type="project" value="TreeGrafter"/>
</dbReference>
<proteinExistence type="predicted"/>
<dbReference type="VEuPathDB" id="FungiDB:UREG_03839"/>
<gene>
    <name evidence="3" type="ORF">UREG_03839</name>
</gene>
<organism evidence="3 4">
    <name type="scientific">Uncinocarpus reesii (strain UAMH 1704)</name>
    <dbReference type="NCBI Taxonomy" id="336963"/>
    <lineage>
        <taxon>Eukaryota</taxon>
        <taxon>Fungi</taxon>
        <taxon>Dikarya</taxon>
        <taxon>Ascomycota</taxon>
        <taxon>Pezizomycotina</taxon>
        <taxon>Eurotiomycetes</taxon>
        <taxon>Eurotiomycetidae</taxon>
        <taxon>Onygenales</taxon>
        <taxon>Onygenaceae</taxon>
        <taxon>Uncinocarpus</taxon>
    </lineage>
</organism>
<dbReference type="PANTHER" id="PTHR28003">
    <property type="entry name" value="NUCLEOPORIN POM34"/>
    <property type="match status" value="1"/>
</dbReference>
<feature type="compositionally biased region" description="Low complexity" evidence="1">
    <location>
        <begin position="174"/>
        <end position="201"/>
    </location>
</feature>
<keyword evidence="2" id="KW-0812">Transmembrane</keyword>
<keyword evidence="2" id="KW-0472">Membrane</keyword>
<accession>C4JLY1</accession>
<keyword evidence="2" id="KW-1133">Transmembrane helix</keyword>
<dbReference type="Pfam" id="PF08058">
    <property type="entry name" value="NPCC"/>
    <property type="match status" value="1"/>
</dbReference>
<protein>
    <recommendedName>
        <fullName evidence="5">Nuclear pore complex component</fullName>
    </recommendedName>
</protein>
<name>C4JLY1_UNCRE</name>
<evidence type="ECO:0000256" key="2">
    <source>
        <dbReference type="SAM" id="Phobius"/>
    </source>
</evidence>
<dbReference type="eggNOG" id="ENOG502S8U7">
    <property type="taxonomic scope" value="Eukaryota"/>
</dbReference>
<dbReference type="RefSeq" id="XP_002544322.1">
    <property type="nucleotide sequence ID" value="XM_002544276.1"/>
</dbReference>
<dbReference type="OMA" id="QYATTFD"/>
<dbReference type="GeneID" id="8441436"/>
<dbReference type="EMBL" id="CH476616">
    <property type="protein sequence ID" value="EEP78993.1"/>
    <property type="molecule type" value="Genomic_DNA"/>
</dbReference>
<dbReference type="Proteomes" id="UP000002058">
    <property type="component" value="Unassembled WGS sequence"/>
</dbReference>
<dbReference type="GO" id="GO:0006606">
    <property type="term" value="P:protein import into nucleus"/>
    <property type="evidence" value="ECO:0007669"/>
    <property type="project" value="TreeGrafter"/>
</dbReference>
<feature type="transmembrane region" description="Helical" evidence="2">
    <location>
        <begin position="112"/>
        <end position="132"/>
    </location>
</feature>
<sequence>MSLAHLTESAEAYISEFAYKPWVPMAPDFLPSTPRLSSIQAVDTPSPGKWRHPHLKEIVQRQNAARFGDKNVRKIVWNGIVLMATGILGKTLRQYIIAFGSLLDIAIYPNAVLFIFRLFFLANIATAFYPLFRPKDDISDIPLTPSQRTLLGLEPNNTRPATSGSTYVTPPRYRLSSSSRKASPLSPSSSPLSGRGSPMGSQGFDGSLYSPSPSPLFQRTVAGGNRDMMRRHSFGSSSSLGRSSLRDSTTSLWTPSSPSPNGGKNGNVLANKWLYERTRAISPGGSVFGR</sequence>
<dbReference type="PANTHER" id="PTHR28003:SF1">
    <property type="entry name" value="NUCLEOPORIN POM34"/>
    <property type="match status" value="1"/>
</dbReference>
<feature type="transmembrane region" description="Helical" evidence="2">
    <location>
        <begin position="75"/>
        <end position="92"/>
    </location>
</feature>
<evidence type="ECO:0000256" key="1">
    <source>
        <dbReference type="SAM" id="MobiDB-lite"/>
    </source>
</evidence>